<dbReference type="RefSeq" id="WP_344417880.1">
    <property type="nucleotide sequence ID" value="NZ_BAAANN010000010.1"/>
</dbReference>
<dbReference type="SUPFAM" id="SSF50621">
    <property type="entry name" value="Alanine racemase C-terminal domain-like"/>
    <property type="match status" value="1"/>
</dbReference>
<dbReference type="PANTHER" id="PTHR43727">
    <property type="entry name" value="DIAMINOPIMELATE DECARBOXYLASE"/>
    <property type="match status" value="1"/>
</dbReference>
<comment type="caution">
    <text evidence="4">The sequence shown here is derived from an EMBL/GenBank/DDBJ whole genome shotgun (WGS) entry which is preliminary data.</text>
</comment>
<dbReference type="Proteomes" id="UP001501116">
    <property type="component" value="Unassembled WGS sequence"/>
</dbReference>
<dbReference type="InterPro" id="IPR009006">
    <property type="entry name" value="Ala_racemase/Decarboxylase_C"/>
</dbReference>
<gene>
    <name evidence="4" type="ORF">GCM10009754_29270</name>
</gene>
<evidence type="ECO:0000313" key="4">
    <source>
        <dbReference type="EMBL" id="GAA1957313.1"/>
    </source>
</evidence>
<accession>A0ABP5C657</accession>
<dbReference type="SUPFAM" id="SSF51419">
    <property type="entry name" value="PLP-binding barrel"/>
    <property type="match status" value="1"/>
</dbReference>
<dbReference type="InterPro" id="IPR022644">
    <property type="entry name" value="De-COase2_N"/>
</dbReference>
<dbReference type="EMBL" id="BAAANN010000010">
    <property type="protein sequence ID" value="GAA1957313.1"/>
    <property type="molecule type" value="Genomic_DNA"/>
</dbReference>
<name>A0ABP5C657_9PSEU</name>
<protein>
    <submittedName>
        <fullName evidence="4">Y4yA family PLP-dependent enzyme</fullName>
    </submittedName>
</protein>
<keyword evidence="2" id="KW-0663">Pyridoxal phosphate</keyword>
<proteinExistence type="predicted"/>
<evidence type="ECO:0000313" key="5">
    <source>
        <dbReference type="Proteomes" id="UP001501116"/>
    </source>
</evidence>
<comment type="cofactor">
    <cofactor evidence="1">
        <name>pyridoxal 5'-phosphate</name>
        <dbReference type="ChEBI" id="CHEBI:597326"/>
    </cofactor>
</comment>
<evidence type="ECO:0000256" key="1">
    <source>
        <dbReference type="ARBA" id="ARBA00001933"/>
    </source>
</evidence>
<dbReference type="InterPro" id="IPR029066">
    <property type="entry name" value="PLP-binding_barrel"/>
</dbReference>
<evidence type="ECO:0000259" key="3">
    <source>
        <dbReference type="Pfam" id="PF02784"/>
    </source>
</evidence>
<dbReference type="PANTHER" id="PTHR43727:SF2">
    <property type="entry name" value="GROUP IV DECARBOXYLASE"/>
    <property type="match status" value="1"/>
</dbReference>
<evidence type="ECO:0000256" key="2">
    <source>
        <dbReference type="ARBA" id="ARBA00022898"/>
    </source>
</evidence>
<keyword evidence="5" id="KW-1185">Reference proteome</keyword>
<dbReference type="Gene3D" id="3.20.20.10">
    <property type="entry name" value="Alanine racemase"/>
    <property type="match status" value="1"/>
</dbReference>
<organism evidence="4 5">
    <name type="scientific">Amycolatopsis minnesotensis</name>
    <dbReference type="NCBI Taxonomy" id="337894"/>
    <lineage>
        <taxon>Bacteria</taxon>
        <taxon>Bacillati</taxon>
        <taxon>Actinomycetota</taxon>
        <taxon>Actinomycetes</taxon>
        <taxon>Pseudonocardiales</taxon>
        <taxon>Pseudonocardiaceae</taxon>
        <taxon>Amycolatopsis</taxon>
    </lineage>
</organism>
<sequence>MDLITTDASPVLPALEAPWADEVRAHPTMLADIAHAVGGPFHVLYPEQFGDNVLALRAALRDAGVGGGVYFGKKANKSGCWLPECARTGAGVDVASEPELVHALAGGVRGADLVVTGAAKKDSLLWLAIRHQCLIAVDALDELDRVIEAAKRTGVARIQLRVLPPPDPASRFGLDPAELDEALHRCVRASGHVEMEGFSFHLNGYRVPPRARLAAELVDRCVRARALGLAAGSVDIGGGFAVSYVDEEHWRAYADGHQDGWFHAGKRFSHFYPYHQAPTGAAMLAAILRSEVDGGGTVAEKFAATGTRMLMEPGRALLDRTGFSAFPVQGLKRRGGYAIATVGGLSMSVSEQWKNSEFLPDPVLWPNTGRHEPVGVCVGGASCMEYDMLTWRKVPMPRQPEPGDLLVYPNTSGYQMDKNETEFHQLPLPSRVVVDRADGTLRWRLDR</sequence>
<dbReference type="Pfam" id="PF02784">
    <property type="entry name" value="Orn_Arg_deC_N"/>
    <property type="match status" value="1"/>
</dbReference>
<dbReference type="Gene3D" id="2.40.37.10">
    <property type="entry name" value="Lyase, Ornithine Decarboxylase, Chain A, domain 1"/>
    <property type="match status" value="1"/>
</dbReference>
<feature type="domain" description="Orn/DAP/Arg decarboxylase 2 N-terminal" evidence="3">
    <location>
        <begin position="69"/>
        <end position="249"/>
    </location>
</feature>
<reference evidence="5" key="1">
    <citation type="journal article" date="2019" name="Int. J. Syst. Evol. Microbiol.">
        <title>The Global Catalogue of Microorganisms (GCM) 10K type strain sequencing project: providing services to taxonomists for standard genome sequencing and annotation.</title>
        <authorList>
            <consortium name="The Broad Institute Genomics Platform"/>
            <consortium name="The Broad Institute Genome Sequencing Center for Infectious Disease"/>
            <person name="Wu L."/>
            <person name="Ma J."/>
        </authorList>
    </citation>
    <scope>NUCLEOTIDE SEQUENCE [LARGE SCALE GENOMIC DNA]</scope>
    <source>
        <strain evidence="5">JCM 14545</strain>
    </source>
</reference>